<gene>
    <name evidence="1" type="ORF">RM764_47690</name>
</gene>
<organism evidence="1 2">
    <name type="scientific">Streptomyces gibsoniae</name>
    <dbReference type="NCBI Taxonomy" id="3075529"/>
    <lineage>
        <taxon>Bacteria</taxon>
        <taxon>Bacillati</taxon>
        <taxon>Actinomycetota</taxon>
        <taxon>Actinomycetes</taxon>
        <taxon>Kitasatosporales</taxon>
        <taxon>Streptomycetaceae</taxon>
        <taxon>Streptomyces</taxon>
    </lineage>
</organism>
<feature type="non-terminal residue" evidence="1">
    <location>
        <position position="79"/>
    </location>
</feature>
<sequence>MPKAQRTGHTVALGVDWGVNTLLSAGAARLHDNGRIAALGAGAQFRAPGVLAKQYRLRRISERLHAKTDQYTRLADTAL</sequence>
<protein>
    <submittedName>
        <fullName evidence="1">Transposase</fullName>
    </submittedName>
</protein>
<keyword evidence="2" id="KW-1185">Reference proteome</keyword>
<reference evidence="2" key="1">
    <citation type="submission" date="2023-07" db="EMBL/GenBank/DDBJ databases">
        <title>30 novel species of actinomycetes from the DSMZ collection.</title>
        <authorList>
            <person name="Nouioui I."/>
        </authorList>
    </citation>
    <scope>NUCLEOTIDE SEQUENCE [LARGE SCALE GENOMIC DNA]</scope>
    <source>
        <strain evidence="2">DSM 41699</strain>
    </source>
</reference>
<comment type="caution">
    <text evidence="1">The sequence shown here is derived from an EMBL/GenBank/DDBJ whole genome shotgun (WGS) entry which is preliminary data.</text>
</comment>
<dbReference type="Proteomes" id="UP001183809">
    <property type="component" value="Unassembled WGS sequence"/>
</dbReference>
<proteinExistence type="predicted"/>
<name>A0ABU2UB66_9ACTN</name>
<evidence type="ECO:0000313" key="2">
    <source>
        <dbReference type="Proteomes" id="UP001183809"/>
    </source>
</evidence>
<accession>A0ABU2UB66</accession>
<dbReference type="EMBL" id="JAVREY010000521">
    <property type="protein sequence ID" value="MDT0470493.1"/>
    <property type="molecule type" value="Genomic_DNA"/>
</dbReference>
<evidence type="ECO:0000313" key="1">
    <source>
        <dbReference type="EMBL" id="MDT0470493.1"/>
    </source>
</evidence>